<accession>A0A1G7X6F5</accession>
<dbReference type="Proteomes" id="UP000199492">
    <property type="component" value="Unassembled WGS sequence"/>
</dbReference>
<keyword evidence="1" id="KW-0472">Membrane</keyword>
<reference evidence="3" key="1">
    <citation type="submission" date="2016-10" db="EMBL/GenBank/DDBJ databases">
        <authorList>
            <person name="Varghese N."/>
            <person name="Submissions S."/>
        </authorList>
    </citation>
    <scope>NUCLEOTIDE SEQUENCE [LARGE SCALE GENOMIC DNA]</scope>
    <source>
        <strain evidence="3">DSM 15363</strain>
    </source>
</reference>
<dbReference type="STRING" id="262004.SAMN04489796_101614"/>
<evidence type="ECO:0000256" key="1">
    <source>
        <dbReference type="SAM" id="Phobius"/>
    </source>
</evidence>
<dbReference type="AlphaFoldDB" id="A0A1G7X6F5"/>
<sequence length="85" mass="9524">MPAKYLNISFSMILKLLKIALEKDIVISSIKVAIVVGCILNIINQGDLLYHLNFEKVNWVKLGLCFVVPYSVSTYASVKVKTGRH</sequence>
<name>A0A1G7X6F5_9FLAO</name>
<dbReference type="EMBL" id="FNCZ01000001">
    <property type="protein sequence ID" value="SDG79735.1"/>
    <property type="molecule type" value="Genomic_DNA"/>
</dbReference>
<gene>
    <name evidence="2" type="ORF">SAMN04489796_101614</name>
</gene>
<dbReference type="InterPro" id="IPR047700">
    <property type="entry name" value="NrtS-like"/>
</dbReference>
<evidence type="ECO:0000313" key="2">
    <source>
        <dbReference type="EMBL" id="SDG79735.1"/>
    </source>
</evidence>
<dbReference type="NCBIfam" id="NF038050">
    <property type="entry name" value="NrtS"/>
    <property type="match status" value="1"/>
</dbReference>
<evidence type="ECO:0000313" key="3">
    <source>
        <dbReference type="Proteomes" id="UP000199492"/>
    </source>
</evidence>
<keyword evidence="3" id="KW-1185">Reference proteome</keyword>
<organism evidence="2 3">
    <name type="scientific">Winogradskyella thalassocola</name>
    <dbReference type="NCBI Taxonomy" id="262004"/>
    <lineage>
        <taxon>Bacteria</taxon>
        <taxon>Pseudomonadati</taxon>
        <taxon>Bacteroidota</taxon>
        <taxon>Flavobacteriia</taxon>
        <taxon>Flavobacteriales</taxon>
        <taxon>Flavobacteriaceae</taxon>
        <taxon>Winogradskyella</taxon>
    </lineage>
</organism>
<proteinExistence type="predicted"/>
<keyword evidence="1" id="KW-0812">Transmembrane</keyword>
<feature type="transmembrane region" description="Helical" evidence="1">
    <location>
        <begin position="59"/>
        <end position="78"/>
    </location>
</feature>
<feature type="transmembrane region" description="Helical" evidence="1">
    <location>
        <begin position="25"/>
        <end position="43"/>
    </location>
</feature>
<protein>
    <submittedName>
        <fullName evidence="2">Uncharacterized protein</fullName>
    </submittedName>
</protein>
<keyword evidence="1" id="KW-1133">Transmembrane helix</keyword>